<dbReference type="SUPFAM" id="SSF81296">
    <property type="entry name" value="E set domains"/>
    <property type="match status" value="3"/>
</dbReference>
<dbReference type="Proteomes" id="UP000008311">
    <property type="component" value="Unassembled WGS sequence"/>
</dbReference>
<dbReference type="eggNOG" id="ENOG502QWD1">
    <property type="taxonomic scope" value="Eukaryota"/>
</dbReference>
<dbReference type="Gene3D" id="2.60.40.2810">
    <property type="match status" value="1"/>
</dbReference>
<dbReference type="PANTHER" id="PTHR38537">
    <property type="entry name" value="JITTERBUG, ISOFORM N"/>
    <property type="match status" value="1"/>
</dbReference>
<dbReference type="InterPro" id="IPR014756">
    <property type="entry name" value="Ig_E-set"/>
</dbReference>
<dbReference type="PROSITE" id="PS50194">
    <property type="entry name" value="FILAMIN_REPEAT"/>
    <property type="match status" value="1"/>
</dbReference>
<dbReference type="PANTHER" id="PTHR38537:SF8">
    <property type="entry name" value="FILAMIN-A"/>
    <property type="match status" value="1"/>
</dbReference>
<proteinExistence type="predicted"/>
<dbReference type="InterPro" id="IPR056434">
    <property type="entry name" value="Ig_GEX2_N"/>
</dbReference>
<keyword evidence="3" id="KW-0472">Membrane</keyword>
<dbReference type="InterPro" id="IPR044801">
    <property type="entry name" value="Filamin"/>
</dbReference>
<reference evidence="7" key="1">
    <citation type="journal article" date="2010" name="Nat. Biotechnol.">
        <title>Draft genome sequence of the oilseed species Ricinus communis.</title>
        <authorList>
            <person name="Chan A.P."/>
            <person name="Crabtree J."/>
            <person name="Zhao Q."/>
            <person name="Lorenzi H."/>
            <person name="Orvis J."/>
            <person name="Puiu D."/>
            <person name="Melake-Berhan A."/>
            <person name="Jones K.M."/>
            <person name="Redman J."/>
            <person name="Chen G."/>
            <person name="Cahoon E.B."/>
            <person name="Gedil M."/>
            <person name="Stanke M."/>
            <person name="Haas B.J."/>
            <person name="Wortman J.R."/>
            <person name="Fraser-Liggett C.M."/>
            <person name="Ravel J."/>
            <person name="Rabinowicz P.D."/>
        </authorList>
    </citation>
    <scope>NUCLEOTIDE SEQUENCE [LARGE SCALE GENOMIC DNA]</scope>
    <source>
        <strain evidence="7">cv. Hale</strain>
    </source>
</reference>
<organism evidence="6 7">
    <name type="scientific">Ricinus communis</name>
    <name type="common">Castor bean</name>
    <dbReference type="NCBI Taxonomy" id="3988"/>
    <lineage>
        <taxon>Eukaryota</taxon>
        <taxon>Viridiplantae</taxon>
        <taxon>Streptophyta</taxon>
        <taxon>Embryophyta</taxon>
        <taxon>Tracheophyta</taxon>
        <taxon>Spermatophyta</taxon>
        <taxon>Magnoliopsida</taxon>
        <taxon>eudicotyledons</taxon>
        <taxon>Gunneridae</taxon>
        <taxon>Pentapetalae</taxon>
        <taxon>rosids</taxon>
        <taxon>fabids</taxon>
        <taxon>Malpighiales</taxon>
        <taxon>Euphorbiaceae</taxon>
        <taxon>Acalyphoideae</taxon>
        <taxon>Acalypheae</taxon>
        <taxon>Ricinus</taxon>
    </lineage>
</organism>
<dbReference type="EMBL" id="EQ974154">
    <property type="protein sequence ID" value="EEF32627.1"/>
    <property type="molecule type" value="Genomic_DNA"/>
</dbReference>
<evidence type="ECO:0000313" key="7">
    <source>
        <dbReference type="Proteomes" id="UP000008311"/>
    </source>
</evidence>
<evidence type="ECO:0000313" key="6">
    <source>
        <dbReference type="EMBL" id="EEF32627.1"/>
    </source>
</evidence>
<evidence type="ECO:0000256" key="1">
    <source>
        <dbReference type="ARBA" id="ARBA00022737"/>
    </source>
</evidence>
<dbReference type="GO" id="GO:0051015">
    <property type="term" value="F:actin filament binding"/>
    <property type="evidence" value="ECO:0007669"/>
    <property type="project" value="InterPro"/>
</dbReference>
<feature type="domain" description="GEX2 N-terminal Ig-like" evidence="5">
    <location>
        <begin position="32"/>
        <end position="136"/>
    </location>
</feature>
<dbReference type="Pfam" id="PF17963">
    <property type="entry name" value="Big_9"/>
    <property type="match status" value="1"/>
</dbReference>
<dbReference type="InParanoid" id="B9SUU2"/>
<dbReference type="InterPro" id="IPR013783">
    <property type="entry name" value="Ig-like_fold"/>
</dbReference>
<dbReference type="AlphaFoldDB" id="B9SUU2"/>
<keyword evidence="3" id="KW-0812">Transmembrane</keyword>
<keyword evidence="4" id="KW-0732">Signal</keyword>
<dbReference type="Gene3D" id="2.60.40.10">
    <property type="entry name" value="Immunoglobulins"/>
    <property type="match status" value="3"/>
</dbReference>
<dbReference type="InterPro" id="IPR017868">
    <property type="entry name" value="Filamin/ABP280_repeat-like"/>
</dbReference>
<keyword evidence="7" id="KW-1185">Reference proteome</keyword>
<dbReference type="GO" id="GO:0048235">
    <property type="term" value="P:pollen sperm cell differentiation"/>
    <property type="evidence" value="ECO:0000318"/>
    <property type="project" value="GO_Central"/>
</dbReference>
<evidence type="ECO:0000256" key="2">
    <source>
        <dbReference type="PROSITE-ProRule" id="PRU00087"/>
    </source>
</evidence>
<gene>
    <name evidence="6" type="ORF">RCOM_0574890</name>
</gene>
<sequence length="1059" mass="116758">MAIQIRLCTLIFPVGFLSLSSLASSSDKPQIPNFAFSWLNDNNTFQAGDIAAIKIIVLGEFDSKVNASLDRSSFSPILTVNGKKGNSSFVSGVFLDTSGDTNSWRILFTPIRVGVFNVLINDDPFKVFDSSLHFKVVPGRIYPSVCTASWMGVLNELEAGLKAAVSIIPRDAFGNNVSSATEELKPHNFTLSALYVNGSLACVPNISHIGWNEFGYINIEFIAAKAGNFLLHVKGGNQSLSGSPLPLKVNPGPLDVSNCLAKWKFETNIWQIFSKMEILIHQQDQYGNLVYGLYEFDADIIEKETNLSIPVADLQFEEVLPGIQLFSFSLLESGNFLLTISDAKHNRSINSMPFPYTVFIGYCDGSASIVNGSGLNDSVAGEIAQFSLYLVDAFQYPSFVEIESIQVQIVMENDSVHVQPSIHPIIIDSNFLLFLFSLIQSAGHSKVLASAFNVIYKPEKSGIYEIYVFCGNILLGGSHSFRKEVRAGEVDVSLSKVVNSAPKVPKLSENEIMVQLMDSFSNPVMSQQSLLNLEIASVNRSGFSTGIFVGNNDGSYTCPFLAKDVGTYEMCGLFDGKRLAPCPFGVNVYSGEYFPKAYDDKIAVWEDESVAFDVLANDYFAGNNASIIEFSKPGRGSLLKYGHLFRYTPYQDYWGNDSFMYTIVDVNQNLASAVVNISILNIPPQLISFPSLLQATEDMISPRYGGFSGFAIRYSEPMEKIAVTISADSGTLFLSPMLVQFGQPILEEFSVTKEDDEAKSLILQGSVEVINLALQSIQYLGNDNFSGDDIVRVSASNTNGKTDVDIPVFVEPINDPPFINIPKFIILNGDGDESLIFDKARDKFEFCIGDPDSLNFPGSESHFIVTFSVEVDDGFLVTSLSAELINTTELKLMNSYQWQPLQTYVAISKHFMVKANGIRFRGNINDCNFVMQQLSYHGGENGAVLTVKVNDMGHYGCYSDCTERISMPLHAEATVNLIWRSPMSSLAAHTLGSAVILEFLVVLSLGVILLFFTCKCAILLTNERCSRNLQNSPQFCMQNFQKESLPPPFWSWRNLPGCK</sequence>
<accession>B9SUU2</accession>
<dbReference type="GO" id="GO:0030036">
    <property type="term" value="P:actin cytoskeleton organization"/>
    <property type="evidence" value="ECO:0007669"/>
    <property type="project" value="InterPro"/>
</dbReference>
<dbReference type="Pfam" id="PF23616">
    <property type="entry name" value="Ig_GEX2_N"/>
    <property type="match status" value="3"/>
</dbReference>
<evidence type="ECO:0000256" key="4">
    <source>
        <dbReference type="SAM" id="SignalP"/>
    </source>
</evidence>
<feature type="repeat" description="Filamin" evidence="2">
    <location>
        <begin position="551"/>
        <end position="588"/>
    </location>
</feature>
<protein>
    <recommendedName>
        <fullName evidence="5">GEX2 N-terminal Ig-like domain-containing protein</fullName>
    </recommendedName>
</protein>
<dbReference type="STRING" id="3988.B9SUU2"/>
<keyword evidence="1" id="KW-0677">Repeat</keyword>
<evidence type="ECO:0000256" key="3">
    <source>
        <dbReference type="SAM" id="Phobius"/>
    </source>
</evidence>
<keyword evidence="3" id="KW-1133">Transmembrane helix</keyword>
<feature type="transmembrane region" description="Helical" evidence="3">
    <location>
        <begin position="991"/>
        <end position="1014"/>
    </location>
</feature>
<feature type="signal peptide" evidence="4">
    <location>
        <begin position="1"/>
        <end position="25"/>
    </location>
</feature>
<feature type="domain" description="GEX2 N-terminal Ig-like" evidence="5">
    <location>
        <begin position="257"/>
        <end position="358"/>
    </location>
</feature>
<feature type="domain" description="GEX2 N-terminal Ig-like" evidence="5">
    <location>
        <begin position="144"/>
        <end position="249"/>
    </location>
</feature>
<name>B9SUU2_RICCO</name>
<evidence type="ECO:0000259" key="5">
    <source>
        <dbReference type="Pfam" id="PF23616"/>
    </source>
</evidence>
<feature type="chain" id="PRO_5002892067" description="GEX2 N-terminal Ig-like domain-containing protein" evidence="4">
    <location>
        <begin position="26"/>
        <end position="1059"/>
    </location>
</feature>